<dbReference type="InterPro" id="IPR011053">
    <property type="entry name" value="Single_hybrid_motif"/>
</dbReference>
<dbReference type="AlphaFoldDB" id="B3SZZ1"/>
<evidence type="ECO:0000259" key="4">
    <source>
        <dbReference type="PROSITE" id="PS50968"/>
    </source>
</evidence>
<feature type="compositionally biased region" description="Polar residues" evidence="3">
    <location>
        <begin position="54"/>
        <end position="66"/>
    </location>
</feature>
<dbReference type="NCBIfam" id="TIGR00531">
    <property type="entry name" value="BCCP"/>
    <property type="match status" value="1"/>
</dbReference>
<dbReference type="PRINTS" id="PR01071">
    <property type="entry name" value="ACOABIOTINCC"/>
</dbReference>
<dbReference type="GO" id="GO:0006633">
    <property type="term" value="P:fatty acid biosynthetic process"/>
    <property type="evidence" value="ECO:0007669"/>
    <property type="project" value="InterPro"/>
</dbReference>
<organism evidence="5">
    <name type="scientific">uncultured marine microorganism HF4000_001A02</name>
    <dbReference type="NCBI Taxonomy" id="455501"/>
    <lineage>
        <taxon>unclassified sequences</taxon>
        <taxon>environmental samples</taxon>
    </lineage>
</organism>
<dbReference type="InterPro" id="IPR050709">
    <property type="entry name" value="Biotin_Carboxyl_Carrier/Decarb"/>
</dbReference>
<feature type="domain" description="Lipoyl-binding" evidence="4">
    <location>
        <begin position="77"/>
        <end position="153"/>
    </location>
</feature>
<proteinExistence type="predicted"/>
<keyword evidence="2" id="KW-0092">Biotin</keyword>
<dbReference type="InterPro" id="IPR001249">
    <property type="entry name" value="AcCoA_biotinCC"/>
</dbReference>
<dbReference type="FunFam" id="2.40.50.100:FF:000003">
    <property type="entry name" value="Acetyl-CoA carboxylase biotin carboxyl carrier protein"/>
    <property type="match status" value="1"/>
</dbReference>
<evidence type="ECO:0000256" key="1">
    <source>
        <dbReference type="ARBA" id="ARBA00017562"/>
    </source>
</evidence>
<dbReference type="PANTHER" id="PTHR45266">
    <property type="entry name" value="OXALOACETATE DECARBOXYLASE ALPHA CHAIN"/>
    <property type="match status" value="1"/>
</dbReference>
<dbReference type="CDD" id="cd06850">
    <property type="entry name" value="biotinyl_domain"/>
    <property type="match status" value="1"/>
</dbReference>
<dbReference type="Gene3D" id="2.40.50.100">
    <property type="match status" value="1"/>
</dbReference>
<evidence type="ECO:0000256" key="2">
    <source>
        <dbReference type="ARBA" id="ARBA00023267"/>
    </source>
</evidence>
<sequence length="155" mass="17044">MWQDKLKEIIYLLENSDVNEIDVNFWGRRFRVVKSPSIGAMPPVGEPAVTIDAYSQSSNKPETAQVESAPVETSDRGEEILSPMPGTFYAAPSPDTDPFVKVGDTVSEGDPLCIIEAMKIMNEIEAETSGTITKILLEDGQAVEYNQPLFMIESS</sequence>
<gene>
    <name evidence="5" type="ORF">ALOHA_HF4000001A02ctg1g25</name>
</gene>
<evidence type="ECO:0000313" key="5">
    <source>
        <dbReference type="EMBL" id="ABZ05900.1"/>
    </source>
</evidence>
<dbReference type="SUPFAM" id="SSF51230">
    <property type="entry name" value="Single hybrid motif"/>
    <property type="match status" value="1"/>
</dbReference>
<reference evidence="5" key="1">
    <citation type="journal article" date="2008" name="ISME J.">
        <title>Genomic patterns of recombination, clonal divergence and environment in marine microbial populations.</title>
        <authorList>
            <person name="Konstantinidis K.T."/>
            <person name="Delong E.F."/>
        </authorList>
    </citation>
    <scope>NUCLEOTIDE SEQUENCE</scope>
</reference>
<evidence type="ECO:0000256" key="3">
    <source>
        <dbReference type="SAM" id="MobiDB-lite"/>
    </source>
</evidence>
<dbReference type="EMBL" id="EU016560">
    <property type="protein sequence ID" value="ABZ05900.1"/>
    <property type="molecule type" value="Genomic_DNA"/>
</dbReference>
<accession>B3SZZ1</accession>
<name>B3SZZ1_9ZZZZ</name>
<dbReference type="InterPro" id="IPR000089">
    <property type="entry name" value="Biotin_lipoyl"/>
</dbReference>
<feature type="region of interest" description="Disordered" evidence="3">
    <location>
        <begin position="54"/>
        <end position="86"/>
    </location>
</feature>
<dbReference type="GO" id="GO:0003989">
    <property type="term" value="F:acetyl-CoA carboxylase activity"/>
    <property type="evidence" value="ECO:0007669"/>
    <property type="project" value="InterPro"/>
</dbReference>
<dbReference type="PANTHER" id="PTHR45266:SF3">
    <property type="entry name" value="OXALOACETATE DECARBOXYLASE ALPHA CHAIN"/>
    <property type="match status" value="1"/>
</dbReference>
<dbReference type="Pfam" id="PF00364">
    <property type="entry name" value="Biotin_lipoyl"/>
    <property type="match status" value="1"/>
</dbReference>
<protein>
    <recommendedName>
        <fullName evidence="1">Biotin carboxyl carrier protein of acetyl-CoA carboxylase</fullName>
    </recommendedName>
</protein>
<dbReference type="PROSITE" id="PS50968">
    <property type="entry name" value="BIOTINYL_LIPOYL"/>
    <property type="match status" value="1"/>
</dbReference>